<dbReference type="InterPro" id="IPR020846">
    <property type="entry name" value="MFS_dom"/>
</dbReference>
<proteinExistence type="predicted"/>
<feature type="transmembrane region" description="Helical" evidence="5">
    <location>
        <begin position="409"/>
        <end position="429"/>
    </location>
</feature>
<reference evidence="7 8" key="1">
    <citation type="submission" date="2016-01" db="EMBL/GenBank/DDBJ databases">
        <title>High potential of lignocellulose degradation of a new Verrucomicrobia species.</title>
        <authorList>
            <person name="Wang Y."/>
            <person name="Shi Y."/>
            <person name="Qiu Z."/>
            <person name="Liu S."/>
            <person name="Yang H."/>
        </authorList>
    </citation>
    <scope>NUCLEOTIDE SEQUENCE [LARGE SCALE GENOMIC DNA]</scope>
    <source>
        <strain evidence="7 8">TSB47</strain>
    </source>
</reference>
<evidence type="ECO:0000256" key="1">
    <source>
        <dbReference type="ARBA" id="ARBA00004141"/>
    </source>
</evidence>
<organism evidence="7 8">
    <name type="scientific">Termitidicoccus mucosus</name>
    <dbReference type="NCBI Taxonomy" id="1184151"/>
    <lineage>
        <taxon>Bacteria</taxon>
        <taxon>Pseudomonadati</taxon>
        <taxon>Verrucomicrobiota</taxon>
        <taxon>Opitutia</taxon>
        <taxon>Opitutales</taxon>
        <taxon>Opitutaceae</taxon>
        <taxon>Termitidicoccus</taxon>
    </lineage>
</organism>
<dbReference type="PROSITE" id="PS50850">
    <property type="entry name" value="MFS"/>
    <property type="match status" value="1"/>
</dbReference>
<evidence type="ECO:0000259" key="6">
    <source>
        <dbReference type="PROSITE" id="PS50850"/>
    </source>
</evidence>
<evidence type="ECO:0000256" key="4">
    <source>
        <dbReference type="ARBA" id="ARBA00023136"/>
    </source>
</evidence>
<dbReference type="Gene3D" id="1.20.1250.20">
    <property type="entry name" value="MFS general substrate transporter like domains"/>
    <property type="match status" value="2"/>
</dbReference>
<feature type="domain" description="Major facilitator superfamily (MFS) profile" evidence="6">
    <location>
        <begin position="25"/>
        <end position="433"/>
    </location>
</feature>
<dbReference type="RefSeq" id="WP_068771484.1">
    <property type="nucleotide sequence ID" value="NZ_CP109796.1"/>
</dbReference>
<feature type="transmembrane region" description="Helical" evidence="5">
    <location>
        <begin position="20"/>
        <end position="38"/>
    </location>
</feature>
<evidence type="ECO:0000256" key="3">
    <source>
        <dbReference type="ARBA" id="ARBA00022989"/>
    </source>
</evidence>
<dbReference type="STRING" id="1184151.AW736_17015"/>
<feature type="transmembrane region" description="Helical" evidence="5">
    <location>
        <begin position="313"/>
        <end position="331"/>
    </location>
</feature>
<dbReference type="OrthoDB" id="9773404at2"/>
<protein>
    <recommendedName>
        <fullName evidence="6">Major facilitator superfamily (MFS) profile domain-containing protein</fullName>
    </recommendedName>
</protein>
<dbReference type="InterPro" id="IPR050382">
    <property type="entry name" value="MFS_Na/Anion_cotransporter"/>
</dbReference>
<dbReference type="Proteomes" id="UP000078486">
    <property type="component" value="Unassembled WGS sequence"/>
</dbReference>
<accession>A0A178IEV3</accession>
<feature type="transmembrane region" description="Helical" evidence="5">
    <location>
        <begin position="91"/>
        <end position="117"/>
    </location>
</feature>
<evidence type="ECO:0000256" key="2">
    <source>
        <dbReference type="ARBA" id="ARBA00022692"/>
    </source>
</evidence>
<evidence type="ECO:0000313" key="8">
    <source>
        <dbReference type="Proteomes" id="UP000078486"/>
    </source>
</evidence>
<comment type="caution">
    <text evidence="7">The sequence shown here is derived from an EMBL/GenBank/DDBJ whole genome shotgun (WGS) entry which is preliminary data.</text>
</comment>
<keyword evidence="4 5" id="KW-0472">Membrane</keyword>
<feature type="transmembrane region" description="Helical" evidence="5">
    <location>
        <begin position="239"/>
        <end position="257"/>
    </location>
</feature>
<dbReference type="InterPro" id="IPR036259">
    <property type="entry name" value="MFS_trans_sf"/>
</dbReference>
<dbReference type="EMBL" id="LRRQ01000127">
    <property type="protein sequence ID" value="OAM88534.1"/>
    <property type="molecule type" value="Genomic_DNA"/>
</dbReference>
<keyword evidence="8" id="KW-1185">Reference proteome</keyword>
<dbReference type="PANTHER" id="PTHR11662">
    <property type="entry name" value="SOLUTE CARRIER FAMILY 17"/>
    <property type="match status" value="1"/>
</dbReference>
<dbReference type="GO" id="GO:0015134">
    <property type="term" value="F:hexuronate transmembrane transporter activity"/>
    <property type="evidence" value="ECO:0007669"/>
    <property type="project" value="TreeGrafter"/>
</dbReference>
<gene>
    <name evidence="7" type="ORF">AW736_17015</name>
</gene>
<name>A0A178IEV3_9BACT</name>
<evidence type="ECO:0000313" key="7">
    <source>
        <dbReference type="EMBL" id="OAM88534.1"/>
    </source>
</evidence>
<comment type="subcellular location">
    <subcellularLocation>
        <location evidence="1">Membrane</location>
        <topology evidence="1">Multi-pass membrane protein</topology>
    </subcellularLocation>
</comment>
<dbReference type="CDD" id="cd17319">
    <property type="entry name" value="MFS_ExuT_GudP_like"/>
    <property type="match status" value="1"/>
</dbReference>
<dbReference type="GO" id="GO:0016020">
    <property type="term" value="C:membrane"/>
    <property type="evidence" value="ECO:0007669"/>
    <property type="project" value="UniProtKB-SubCell"/>
</dbReference>
<keyword evidence="3 5" id="KW-1133">Transmembrane helix</keyword>
<feature type="transmembrane region" description="Helical" evidence="5">
    <location>
        <begin position="368"/>
        <end position="389"/>
    </location>
</feature>
<dbReference type="PANTHER" id="PTHR11662:SF285">
    <property type="entry name" value="HEXURONATE TRANSPORTER"/>
    <property type="match status" value="1"/>
</dbReference>
<keyword evidence="2 5" id="KW-0812">Transmembrane</keyword>
<dbReference type="InterPro" id="IPR011701">
    <property type="entry name" value="MFS"/>
</dbReference>
<sequence>MNSNSPVRSSLPATPAKRGFFRWSICAMLFFALTINYLDRFVLGILSPELIKKFGWTPADYTDIVFCFEIAYAIGLASFGRLLDWLGTRRGFVLSIVTWSLAAAGHALMSTIAGFGFMRFLLGLGESGVFPAAVKTTAEWFPRKERALVAGIFNSGSNVGAITAPLLVPWLFVQFGWQCAFLVTGAAGFVWLAVWLLLYQTPAKSKRLSPDERAYIESDPPEPVSKKIPWLVLLRLKQTWAFIVAKFMTDAAWRWYFYLLPLFFNQKFNLSITEFGLHFVIIYVTADLGSIGGGYISTFLLGRGWSVNASRKTALLACSLCTVPVAFAGVVANEWVAVGLVALAAAAHQGFSSNIFTTVSDMFPKSAVASVVGLGGTAGAFGAMTLLWVTKWLFQNVAAGADNNSVYRTLFIIAGSCYLVSLALFHILAPRLKPVSPGEVG</sequence>
<feature type="transmembrane region" description="Helical" evidence="5">
    <location>
        <begin position="58"/>
        <end position="79"/>
    </location>
</feature>
<dbReference type="AlphaFoldDB" id="A0A178IEV3"/>
<feature type="transmembrane region" description="Helical" evidence="5">
    <location>
        <begin position="277"/>
        <end position="301"/>
    </location>
</feature>
<evidence type="ECO:0000256" key="5">
    <source>
        <dbReference type="SAM" id="Phobius"/>
    </source>
</evidence>
<feature type="transmembrane region" description="Helical" evidence="5">
    <location>
        <begin position="175"/>
        <end position="198"/>
    </location>
</feature>
<dbReference type="SUPFAM" id="SSF103473">
    <property type="entry name" value="MFS general substrate transporter"/>
    <property type="match status" value="1"/>
</dbReference>
<dbReference type="Pfam" id="PF07690">
    <property type="entry name" value="MFS_1"/>
    <property type="match status" value="1"/>
</dbReference>